<evidence type="ECO:0000256" key="2">
    <source>
        <dbReference type="ARBA" id="ARBA00009692"/>
    </source>
</evidence>
<dbReference type="Pfam" id="PF07687">
    <property type="entry name" value="M20_dimer"/>
    <property type="match status" value="1"/>
</dbReference>
<comment type="cofactor">
    <cofactor evidence="11">
        <name>Zn(2+)</name>
        <dbReference type="ChEBI" id="CHEBI:29105"/>
    </cofactor>
    <text evidence="11">Binds 2 Zn(2+) ions per subunit.</text>
</comment>
<evidence type="ECO:0000256" key="5">
    <source>
        <dbReference type="ARBA" id="ARBA00022723"/>
    </source>
</evidence>
<feature type="active site" description="Proton acceptor" evidence="10">
    <location>
        <position position="171"/>
    </location>
</feature>
<dbReference type="GO" id="GO:0006518">
    <property type="term" value="P:peptide metabolic process"/>
    <property type="evidence" value="ECO:0007669"/>
    <property type="project" value="InterPro"/>
</dbReference>
<feature type="binding site" evidence="11">
    <location>
        <position position="194"/>
    </location>
    <ligand>
        <name>Zn(2+)</name>
        <dbReference type="ChEBI" id="CHEBI:29105"/>
        <label>1</label>
    </ligand>
</feature>
<organism evidence="13 14">
    <name type="scientific">Candidatus Scatosoma pullistercoris</name>
    <dbReference type="NCBI Taxonomy" id="2840934"/>
    <lineage>
        <taxon>Bacteria</taxon>
        <taxon>Bacillati</taxon>
        <taxon>Bacillota</taxon>
        <taxon>Clostridia</taxon>
        <taxon>Candidatus Scatosoma</taxon>
    </lineage>
</organism>
<dbReference type="InterPro" id="IPR011650">
    <property type="entry name" value="Peptidase_M20_dimer"/>
</dbReference>
<comment type="catalytic activity">
    <reaction evidence="1">
        <text>Release of the N-terminal residue from a tripeptide.</text>
        <dbReference type="EC" id="3.4.11.4"/>
    </reaction>
</comment>
<dbReference type="SUPFAM" id="SSF55031">
    <property type="entry name" value="Bacterial exopeptidase dimerisation domain"/>
    <property type="match status" value="1"/>
</dbReference>
<evidence type="ECO:0000256" key="11">
    <source>
        <dbReference type="PIRSR" id="PIRSR037215-2"/>
    </source>
</evidence>
<evidence type="ECO:0000259" key="12">
    <source>
        <dbReference type="Pfam" id="PF07687"/>
    </source>
</evidence>
<dbReference type="NCBIfam" id="NF009920">
    <property type="entry name" value="PRK13381.1"/>
    <property type="match status" value="1"/>
</dbReference>
<keyword evidence="6 13" id="KW-0378">Hydrolase</keyword>
<reference evidence="13" key="2">
    <citation type="journal article" date="2021" name="PeerJ">
        <title>Extensive microbial diversity within the chicken gut microbiome revealed by metagenomics and culture.</title>
        <authorList>
            <person name="Gilroy R."/>
            <person name="Ravi A."/>
            <person name="Getino M."/>
            <person name="Pursley I."/>
            <person name="Horton D.L."/>
            <person name="Alikhan N.F."/>
            <person name="Baker D."/>
            <person name="Gharbi K."/>
            <person name="Hall N."/>
            <person name="Watson M."/>
            <person name="Adriaenssens E.M."/>
            <person name="Foster-Nyarko E."/>
            <person name="Jarju S."/>
            <person name="Secka A."/>
            <person name="Antonio M."/>
            <person name="Oren A."/>
            <person name="Chaudhuri R.R."/>
            <person name="La Ragione R."/>
            <person name="Hildebrand F."/>
            <person name="Pallen M.J."/>
        </authorList>
    </citation>
    <scope>NUCLEOTIDE SEQUENCE</scope>
    <source>
        <strain evidence="13">11687</strain>
    </source>
</reference>
<feature type="binding site" evidence="11">
    <location>
        <position position="137"/>
    </location>
    <ligand>
        <name>Zn(2+)</name>
        <dbReference type="ChEBI" id="CHEBI:29105"/>
        <label>1</label>
    </ligand>
</feature>
<dbReference type="PIRSF" id="PIRSF037215">
    <property type="entry name" value="Peptidase_M20B"/>
    <property type="match status" value="1"/>
</dbReference>
<feature type="binding site" evidence="11">
    <location>
        <position position="137"/>
    </location>
    <ligand>
        <name>Zn(2+)</name>
        <dbReference type="ChEBI" id="CHEBI:29105"/>
        <label>2</label>
    </ligand>
</feature>
<dbReference type="GO" id="GO:0008237">
    <property type="term" value="F:metallopeptidase activity"/>
    <property type="evidence" value="ECO:0007669"/>
    <property type="project" value="UniProtKB-KW"/>
</dbReference>
<dbReference type="EC" id="3.4.11.4" evidence="9"/>
<evidence type="ECO:0000256" key="6">
    <source>
        <dbReference type="ARBA" id="ARBA00022801"/>
    </source>
</evidence>
<dbReference type="InterPro" id="IPR036264">
    <property type="entry name" value="Bact_exopeptidase_dim_dom"/>
</dbReference>
<dbReference type="EMBL" id="DVMZ01000028">
    <property type="protein sequence ID" value="HIU58661.1"/>
    <property type="molecule type" value="Genomic_DNA"/>
</dbReference>
<gene>
    <name evidence="13" type="primary">pepT</name>
    <name evidence="13" type="ORF">IAC57_01025</name>
</gene>
<sequence length="404" mass="43877">MMTVQERFLGYVKIDTQSDPETGTHPSTEKQFDLARILADELKALGVADAFVDEHCYVYGHIPANAENLPALGFIAHLDTEPVCSGKNVSPECVPYQGGDIPLKNGKIISATEFPVLKNYVGQELIVTGGNTLLGADDKAGVAEIMTAVEYLVSHPEIRHGKIGIAFTPDEEIGEGASLFDVKGFGCDFAYTVDGEELGELGYETFNAAEATLTLTGKNIHPGSAKGKMINCALLAGEFLKALPENETPAATEGREGFYHVESVRAEVESGEIKLIVRDHDKDKFLARKNYLGQLTQALQEKYGENAAKIRIRDQYYNCLEKIKEHFHLVENARKAFAEAGVTPLETPVRGGTDGCTLSFMGLPCPNLFTGGHNAHSVLEFIPVPSMEKAVEIIVKLVKIYGGN</sequence>
<dbReference type="InterPro" id="IPR002933">
    <property type="entry name" value="Peptidase_M20"/>
</dbReference>
<dbReference type="AlphaFoldDB" id="A0A9D1MEA8"/>
<feature type="binding site" evidence="11">
    <location>
        <position position="376"/>
    </location>
    <ligand>
        <name>Zn(2+)</name>
        <dbReference type="ChEBI" id="CHEBI:29105"/>
        <label>2</label>
    </ligand>
</feature>
<evidence type="ECO:0000256" key="9">
    <source>
        <dbReference type="NCBIfam" id="TIGR01882"/>
    </source>
</evidence>
<keyword evidence="5 11" id="KW-0479">Metal-binding</keyword>
<feature type="binding site" evidence="11">
    <location>
        <position position="172"/>
    </location>
    <ligand>
        <name>Zn(2+)</name>
        <dbReference type="ChEBI" id="CHEBI:29105"/>
        <label>2</label>
    </ligand>
</feature>
<reference evidence="13" key="1">
    <citation type="submission" date="2020-10" db="EMBL/GenBank/DDBJ databases">
        <authorList>
            <person name="Gilroy R."/>
        </authorList>
    </citation>
    <scope>NUCLEOTIDE SEQUENCE</scope>
    <source>
        <strain evidence="13">11687</strain>
    </source>
</reference>
<keyword evidence="8" id="KW-0482">Metalloprotease</keyword>
<feature type="binding site" evidence="11">
    <location>
        <position position="77"/>
    </location>
    <ligand>
        <name>Zn(2+)</name>
        <dbReference type="ChEBI" id="CHEBI:29105"/>
        <label>1</label>
    </ligand>
</feature>
<keyword evidence="4" id="KW-0645">Protease</keyword>
<dbReference type="CDD" id="cd03892">
    <property type="entry name" value="M20_peptT"/>
    <property type="match status" value="1"/>
</dbReference>
<comment type="similarity">
    <text evidence="2">Belongs to the peptidase M20B family.</text>
</comment>
<evidence type="ECO:0000313" key="13">
    <source>
        <dbReference type="EMBL" id="HIU58661.1"/>
    </source>
</evidence>
<dbReference type="InterPro" id="IPR001261">
    <property type="entry name" value="ArgE/DapE_CS"/>
</dbReference>
<dbReference type="GO" id="GO:0045148">
    <property type="term" value="F:tripeptide aminopeptidase activity"/>
    <property type="evidence" value="ECO:0007669"/>
    <property type="project" value="UniProtKB-UniRule"/>
</dbReference>
<dbReference type="Gene3D" id="3.40.630.10">
    <property type="entry name" value="Zn peptidases"/>
    <property type="match status" value="1"/>
</dbReference>
<comment type="caution">
    <text evidence="13">The sequence shown here is derived from an EMBL/GenBank/DDBJ whole genome shotgun (WGS) entry which is preliminary data.</text>
</comment>
<dbReference type="NCBIfam" id="NF003976">
    <property type="entry name" value="PRK05469.1"/>
    <property type="match status" value="1"/>
</dbReference>
<dbReference type="Proteomes" id="UP000824081">
    <property type="component" value="Unassembled WGS sequence"/>
</dbReference>
<keyword evidence="7 11" id="KW-0862">Zinc</keyword>
<evidence type="ECO:0000256" key="7">
    <source>
        <dbReference type="ARBA" id="ARBA00022833"/>
    </source>
</evidence>
<name>A0A9D1MEA8_9FIRM</name>
<evidence type="ECO:0000256" key="3">
    <source>
        <dbReference type="ARBA" id="ARBA00022438"/>
    </source>
</evidence>
<dbReference type="PROSITE" id="PS00759">
    <property type="entry name" value="ARGE_DAPE_CPG2_2"/>
    <property type="match status" value="1"/>
</dbReference>
<dbReference type="SUPFAM" id="SSF53187">
    <property type="entry name" value="Zn-dependent exopeptidases"/>
    <property type="match status" value="1"/>
</dbReference>
<dbReference type="InterPro" id="IPR010161">
    <property type="entry name" value="Peptidase_M20B"/>
</dbReference>
<dbReference type="GO" id="GO:0008270">
    <property type="term" value="F:zinc ion binding"/>
    <property type="evidence" value="ECO:0007669"/>
    <property type="project" value="InterPro"/>
</dbReference>
<dbReference type="Gene3D" id="3.30.70.360">
    <property type="match status" value="1"/>
</dbReference>
<keyword evidence="3 13" id="KW-0031">Aminopeptidase</keyword>
<dbReference type="PANTHER" id="PTHR42994">
    <property type="entry name" value="PEPTIDASE T"/>
    <property type="match status" value="1"/>
</dbReference>
<protein>
    <recommendedName>
        <fullName evidence="9">Peptidase T</fullName>
        <ecNumber evidence="9">3.4.11.4</ecNumber>
    </recommendedName>
</protein>
<dbReference type="GO" id="GO:0005829">
    <property type="term" value="C:cytosol"/>
    <property type="evidence" value="ECO:0007669"/>
    <property type="project" value="TreeGrafter"/>
</dbReference>
<proteinExistence type="inferred from homology"/>
<evidence type="ECO:0000256" key="8">
    <source>
        <dbReference type="ARBA" id="ARBA00023049"/>
    </source>
</evidence>
<dbReference type="NCBIfam" id="TIGR01882">
    <property type="entry name" value="peptidase-T"/>
    <property type="match status" value="1"/>
</dbReference>
<feature type="active site" evidence="10">
    <location>
        <position position="79"/>
    </location>
</feature>
<feature type="domain" description="Peptidase M20 dimerisation" evidence="12">
    <location>
        <begin position="203"/>
        <end position="305"/>
    </location>
</feature>
<dbReference type="Pfam" id="PF01546">
    <property type="entry name" value="Peptidase_M20"/>
    <property type="match status" value="1"/>
</dbReference>
<dbReference type="PANTHER" id="PTHR42994:SF1">
    <property type="entry name" value="PEPTIDASE T"/>
    <property type="match status" value="1"/>
</dbReference>
<evidence type="ECO:0000256" key="1">
    <source>
        <dbReference type="ARBA" id="ARBA00000870"/>
    </source>
</evidence>
<dbReference type="GO" id="GO:0006508">
    <property type="term" value="P:proteolysis"/>
    <property type="evidence" value="ECO:0007669"/>
    <property type="project" value="UniProtKB-UniRule"/>
</dbReference>
<evidence type="ECO:0000313" key="14">
    <source>
        <dbReference type="Proteomes" id="UP000824081"/>
    </source>
</evidence>
<evidence type="ECO:0000256" key="10">
    <source>
        <dbReference type="PIRSR" id="PIRSR037215-1"/>
    </source>
</evidence>
<accession>A0A9D1MEA8</accession>
<evidence type="ECO:0000256" key="4">
    <source>
        <dbReference type="ARBA" id="ARBA00022670"/>
    </source>
</evidence>